<dbReference type="InterPro" id="IPR021359">
    <property type="entry name" value="DUF2812"/>
</dbReference>
<gene>
    <name evidence="2" type="ORF">NE579_10405</name>
</gene>
<accession>A0AAW5JPV3</accession>
<keyword evidence="1" id="KW-1133">Transmembrane helix</keyword>
<keyword evidence="1" id="KW-0472">Membrane</keyword>
<evidence type="ECO:0000313" key="2">
    <source>
        <dbReference type="EMBL" id="MCQ4770872.1"/>
    </source>
</evidence>
<evidence type="ECO:0000256" key="1">
    <source>
        <dbReference type="SAM" id="Phobius"/>
    </source>
</evidence>
<dbReference type="EMBL" id="JANFYS010000020">
    <property type="protein sequence ID" value="MCQ4770872.1"/>
    <property type="molecule type" value="Genomic_DNA"/>
</dbReference>
<dbReference type="Proteomes" id="UP001204562">
    <property type="component" value="Unassembled WGS sequence"/>
</dbReference>
<protein>
    <submittedName>
        <fullName evidence="2">DUF2812 domain-containing protein</fullName>
    </submittedName>
</protein>
<comment type="caution">
    <text evidence="2">The sequence shown here is derived from an EMBL/GenBank/DDBJ whole genome shotgun (WGS) entry which is preliminary data.</text>
</comment>
<sequence length="402" mass="45107">MKLVRKLVPVDFLDMHGIESWLEDMAVRGLFFTGMGSCFARFRRGRPMPIRFHAEPSGSVPAPLAREQVDYSAGRGWHYAGPFGQAFAVYWTDDPETEEFHTDPVAQSYALEHLSRRLTRSGLVCVLAALVMAALFLWAAADSAFGPVQRLVESNSLYTPLAALLCLAFLLYSLRQVLGIRRLRRQLGEGIPAPTGRGWKRTGLIRQLYTLLMMLAAVASIASGVYFFTAGRWASELAGLARPAPVLSLAELEGVATYLPEPFSYPGYEGPDRDNYVRYEWCPLSQHYEVKQRGTIPGAGDACRLRMDWYDLALPFLASPLLDDLFDYHTWKTEYEPERYRVKELTAPGFDRLALVTDADYGGQQLFACAGDRVIYLDYNGTQDLAEHLEQISQLLAWEPGP</sequence>
<proteinExistence type="predicted"/>
<organism evidence="2 3">
    <name type="scientific">Intestinimonas massiliensis</name>
    <name type="common">ex Afouda et al. 2020</name>
    <dbReference type="NCBI Taxonomy" id="1673721"/>
    <lineage>
        <taxon>Bacteria</taxon>
        <taxon>Bacillati</taxon>
        <taxon>Bacillota</taxon>
        <taxon>Clostridia</taxon>
        <taxon>Eubacteriales</taxon>
        <taxon>Intestinimonas</taxon>
    </lineage>
</organism>
<dbReference type="AlphaFoldDB" id="A0AAW5JPV3"/>
<name>A0AAW5JPV3_9FIRM</name>
<dbReference type="Pfam" id="PF11193">
    <property type="entry name" value="DUF2812"/>
    <property type="match status" value="1"/>
</dbReference>
<evidence type="ECO:0000313" key="3">
    <source>
        <dbReference type="Proteomes" id="UP001204562"/>
    </source>
</evidence>
<feature type="transmembrane region" description="Helical" evidence="1">
    <location>
        <begin position="161"/>
        <end position="178"/>
    </location>
</feature>
<dbReference type="RefSeq" id="WP_256304203.1">
    <property type="nucleotide sequence ID" value="NZ_JANFYS010000020.1"/>
</dbReference>
<keyword evidence="1" id="KW-0812">Transmembrane</keyword>
<feature type="transmembrane region" description="Helical" evidence="1">
    <location>
        <begin position="208"/>
        <end position="228"/>
    </location>
</feature>
<feature type="transmembrane region" description="Helical" evidence="1">
    <location>
        <begin position="122"/>
        <end position="141"/>
    </location>
</feature>
<reference evidence="2" key="1">
    <citation type="submission" date="2022-06" db="EMBL/GenBank/DDBJ databases">
        <title>Isolation of gut microbiota from human fecal samples.</title>
        <authorList>
            <person name="Pamer E.G."/>
            <person name="Barat B."/>
            <person name="Waligurski E."/>
            <person name="Medina S."/>
            <person name="Paddock L."/>
            <person name="Mostad J."/>
        </authorList>
    </citation>
    <scope>NUCLEOTIDE SEQUENCE</scope>
    <source>
        <strain evidence="2">DFI.9.91</strain>
    </source>
</reference>